<keyword evidence="6 8" id="KW-1133">Transmembrane helix</keyword>
<comment type="similarity">
    <text evidence="2">Belongs to the autoinducer-2 exporter (AI-2E) (TC 2.A.86) family.</text>
</comment>
<dbReference type="STRING" id="1797516.A3D26_01860"/>
<evidence type="ECO:0000313" key="10">
    <source>
        <dbReference type="Proteomes" id="UP000178319"/>
    </source>
</evidence>
<dbReference type="Proteomes" id="UP000178319">
    <property type="component" value="Unassembled WGS sequence"/>
</dbReference>
<evidence type="ECO:0008006" key="11">
    <source>
        <dbReference type="Google" id="ProtNLM"/>
    </source>
</evidence>
<organism evidence="9 10">
    <name type="scientific">Candidatus Blackburnbacteria bacterium RIFCSPHIGHO2_02_FULL_44_20</name>
    <dbReference type="NCBI Taxonomy" id="1797516"/>
    <lineage>
        <taxon>Bacteria</taxon>
        <taxon>Candidatus Blackburniibacteriota</taxon>
    </lineage>
</organism>
<keyword evidence="4" id="KW-1003">Cell membrane</keyword>
<dbReference type="Pfam" id="PF01594">
    <property type="entry name" value="AI-2E_transport"/>
    <property type="match status" value="1"/>
</dbReference>
<evidence type="ECO:0000256" key="4">
    <source>
        <dbReference type="ARBA" id="ARBA00022475"/>
    </source>
</evidence>
<proteinExistence type="inferred from homology"/>
<feature type="transmembrane region" description="Helical" evidence="8">
    <location>
        <begin position="137"/>
        <end position="160"/>
    </location>
</feature>
<feature type="transmembrane region" description="Helical" evidence="8">
    <location>
        <begin position="61"/>
        <end position="86"/>
    </location>
</feature>
<protein>
    <recommendedName>
        <fullName evidence="11">AI-2E family transporter</fullName>
    </recommendedName>
</protein>
<reference evidence="9 10" key="1">
    <citation type="journal article" date="2016" name="Nat. Commun.">
        <title>Thousands of microbial genomes shed light on interconnected biogeochemical processes in an aquifer system.</title>
        <authorList>
            <person name="Anantharaman K."/>
            <person name="Brown C.T."/>
            <person name="Hug L.A."/>
            <person name="Sharon I."/>
            <person name="Castelle C.J."/>
            <person name="Probst A.J."/>
            <person name="Thomas B.C."/>
            <person name="Singh A."/>
            <person name="Wilkins M.J."/>
            <person name="Karaoz U."/>
            <person name="Brodie E.L."/>
            <person name="Williams K.H."/>
            <person name="Hubbard S.S."/>
            <person name="Banfield J.F."/>
        </authorList>
    </citation>
    <scope>NUCLEOTIDE SEQUENCE [LARGE SCALE GENOMIC DNA]</scope>
</reference>
<feature type="transmembrane region" description="Helical" evidence="8">
    <location>
        <begin position="281"/>
        <end position="303"/>
    </location>
</feature>
<keyword evidence="7 8" id="KW-0472">Membrane</keyword>
<sequence length="336" mass="36222">MSKTIEISHRTIVFTLLTLGAVWLFIQISSVVITLFIAVLLTTALNPVVDRLTFLKIPRGISILLVYIVLITLFIGGLTSIISPLVSETTNLADRLPDLFDQFGNWLKTMGIQGVDGRLIANQASQLGAIPANLVRFVVFIFSNLIAVITVLVITFYMLLERKNLNRYLTILFGGDGETKAKTFIDKIEANLGGWVRGELILMLIIGTVTYIGLRILGIPYALPLAIIAGVLEILPNLGPIISSIPGILVGLTISPVMSLGVAALYFIIQQLENSLIAPKVMQKAAGVNPLVTIVSLAIGFQIAGTMGAILAVPVVIVLRVVLVDIFGFHALQKVS</sequence>
<keyword evidence="5 8" id="KW-0812">Transmembrane</keyword>
<dbReference type="GO" id="GO:0055085">
    <property type="term" value="P:transmembrane transport"/>
    <property type="evidence" value="ECO:0007669"/>
    <property type="project" value="TreeGrafter"/>
</dbReference>
<feature type="transmembrane region" description="Helical" evidence="8">
    <location>
        <begin position="248"/>
        <end position="269"/>
    </location>
</feature>
<evidence type="ECO:0000313" key="9">
    <source>
        <dbReference type="EMBL" id="OGY12351.1"/>
    </source>
</evidence>
<dbReference type="PANTHER" id="PTHR21716:SF53">
    <property type="entry name" value="PERMEASE PERM-RELATED"/>
    <property type="match status" value="1"/>
</dbReference>
<accession>A0A1G1VAR2</accession>
<dbReference type="InterPro" id="IPR002549">
    <property type="entry name" value="AI-2E-like"/>
</dbReference>
<comment type="caution">
    <text evidence="9">The sequence shown here is derived from an EMBL/GenBank/DDBJ whole genome shotgun (WGS) entry which is preliminary data.</text>
</comment>
<evidence type="ECO:0000256" key="6">
    <source>
        <dbReference type="ARBA" id="ARBA00022989"/>
    </source>
</evidence>
<feature type="transmembrane region" description="Helical" evidence="8">
    <location>
        <begin position="309"/>
        <end position="332"/>
    </location>
</feature>
<evidence type="ECO:0000256" key="2">
    <source>
        <dbReference type="ARBA" id="ARBA00009773"/>
    </source>
</evidence>
<evidence type="ECO:0000256" key="3">
    <source>
        <dbReference type="ARBA" id="ARBA00022448"/>
    </source>
</evidence>
<dbReference type="GO" id="GO:0005886">
    <property type="term" value="C:plasma membrane"/>
    <property type="evidence" value="ECO:0007669"/>
    <property type="project" value="UniProtKB-SubCell"/>
</dbReference>
<gene>
    <name evidence="9" type="ORF">A3D26_01860</name>
</gene>
<evidence type="ECO:0000256" key="8">
    <source>
        <dbReference type="SAM" id="Phobius"/>
    </source>
</evidence>
<dbReference type="EMBL" id="MHBZ01000001">
    <property type="protein sequence ID" value="OGY12351.1"/>
    <property type="molecule type" value="Genomic_DNA"/>
</dbReference>
<name>A0A1G1VAR2_9BACT</name>
<dbReference type="AlphaFoldDB" id="A0A1G1VAR2"/>
<keyword evidence="3" id="KW-0813">Transport</keyword>
<evidence type="ECO:0000256" key="5">
    <source>
        <dbReference type="ARBA" id="ARBA00022692"/>
    </source>
</evidence>
<comment type="subcellular location">
    <subcellularLocation>
        <location evidence="1">Cell membrane</location>
        <topology evidence="1">Multi-pass membrane protein</topology>
    </subcellularLocation>
</comment>
<dbReference type="PANTHER" id="PTHR21716">
    <property type="entry name" value="TRANSMEMBRANE PROTEIN"/>
    <property type="match status" value="1"/>
</dbReference>
<feature type="transmembrane region" description="Helical" evidence="8">
    <location>
        <begin position="12"/>
        <end position="41"/>
    </location>
</feature>
<feature type="transmembrane region" description="Helical" evidence="8">
    <location>
        <begin position="221"/>
        <end position="242"/>
    </location>
</feature>
<evidence type="ECO:0000256" key="1">
    <source>
        <dbReference type="ARBA" id="ARBA00004651"/>
    </source>
</evidence>
<evidence type="ECO:0000256" key="7">
    <source>
        <dbReference type="ARBA" id="ARBA00023136"/>
    </source>
</evidence>